<dbReference type="AlphaFoldDB" id="A0A5M3MPL6"/>
<gene>
    <name evidence="2" type="ORF">CONPUDRAFT_56505</name>
</gene>
<feature type="signal peptide" evidence="1">
    <location>
        <begin position="1"/>
        <end position="19"/>
    </location>
</feature>
<dbReference type="GeneID" id="19207803"/>
<dbReference type="Proteomes" id="UP000053558">
    <property type="component" value="Unassembled WGS sequence"/>
</dbReference>
<evidence type="ECO:0008006" key="4">
    <source>
        <dbReference type="Google" id="ProtNLM"/>
    </source>
</evidence>
<dbReference type="OMA" id="HLFQNYT"/>
<dbReference type="KEGG" id="cput:CONPUDRAFT_56505"/>
<keyword evidence="3" id="KW-1185">Reference proteome</keyword>
<evidence type="ECO:0000313" key="2">
    <source>
        <dbReference type="EMBL" id="EIW81129.1"/>
    </source>
</evidence>
<keyword evidence="1" id="KW-0732">Signal</keyword>
<dbReference type="Pfam" id="PF19271">
    <property type="entry name" value="Nis1"/>
    <property type="match status" value="1"/>
</dbReference>
<dbReference type="InterPro" id="IPR045469">
    <property type="entry name" value="Nis1"/>
</dbReference>
<dbReference type="RefSeq" id="XP_007768276.1">
    <property type="nucleotide sequence ID" value="XM_007770086.1"/>
</dbReference>
<protein>
    <recommendedName>
        <fullName evidence="4">Phosphatidylglycerol/phosphatidylinositol transfer protein</fullName>
    </recommendedName>
</protein>
<evidence type="ECO:0000256" key="1">
    <source>
        <dbReference type="SAM" id="SignalP"/>
    </source>
</evidence>
<comment type="caution">
    <text evidence="2">The sequence shown here is derived from an EMBL/GenBank/DDBJ whole genome shotgun (WGS) entry which is preliminary data.</text>
</comment>
<dbReference type="EMBL" id="JH711578">
    <property type="protein sequence ID" value="EIW81129.1"/>
    <property type="molecule type" value="Genomic_DNA"/>
</dbReference>
<proteinExistence type="predicted"/>
<accession>A0A5M3MPL6</accession>
<organism evidence="2 3">
    <name type="scientific">Coniophora puteana (strain RWD-64-598)</name>
    <name type="common">Brown rot fungus</name>
    <dbReference type="NCBI Taxonomy" id="741705"/>
    <lineage>
        <taxon>Eukaryota</taxon>
        <taxon>Fungi</taxon>
        <taxon>Dikarya</taxon>
        <taxon>Basidiomycota</taxon>
        <taxon>Agaricomycotina</taxon>
        <taxon>Agaricomycetes</taxon>
        <taxon>Agaricomycetidae</taxon>
        <taxon>Boletales</taxon>
        <taxon>Coniophorineae</taxon>
        <taxon>Coniophoraceae</taxon>
        <taxon>Coniophora</taxon>
    </lineage>
</organism>
<reference evidence="3" key="1">
    <citation type="journal article" date="2012" name="Science">
        <title>The Paleozoic origin of enzymatic lignin decomposition reconstructed from 31 fungal genomes.</title>
        <authorList>
            <person name="Floudas D."/>
            <person name="Binder M."/>
            <person name="Riley R."/>
            <person name="Barry K."/>
            <person name="Blanchette R.A."/>
            <person name="Henrissat B."/>
            <person name="Martinez A.T."/>
            <person name="Otillar R."/>
            <person name="Spatafora J.W."/>
            <person name="Yadav J.S."/>
            <person name="Aerts A."/>
            <person name="Benoit I."/>
            <person name="Boyd A."/>
            <person name="Carlson A."/>
            <person name="Copeland A."/>
            <person name="Coutinho P.M."/>
            <person name="de Vries R.P."/>
            <person name="Ferreira P."/>
            <person name="Findley K."/>
            <person name="Foster B."/>
            <person name="Gaskell J."/>
            <person name="Glotzer D."/>
            <person name="Gorecki P."/>
            <person name="Heitman J."/>
            <person name="Hesse C."/>
            <person name="Hori C."/>
            <person name="Igarashi K."/>
            <person name="Jurgens J.A."/>
            <person name="Kallen N."/>
            <person name="Kersten P."/>
            <person name="Kohler A."/>
            <person name="Kuees U."/>
            <person name="Kumar T.K.A."/>
            <person name="Kuo A."/>
            <person name="LaButti K."/>
            <person name="Larrondo L.F."/>
            <person name="Lindquist E."/>
            <person name="Ling A."/>
            <person name="Lombard V."/>
            <person name="Lucas S."/>
            <person name="Lundell T."/>
            <person name="Martin R."/>
            <person name="McLaughlin D.J."/>
            <person name="Morgenstern I."/>
            <person name="Morin E."/>
            <person name="Murat C."/>
            <person name="Nagy L.G."/>
            <person name="Nolan M."/>
            <person name="Ohm R.A."/>
            <person name="Patyshakuliyeva A."/>
            <person name="Rokas A."/>
            <person name="Ruiz-Duenas F.J."/>
            <person name="Sabat G."/>
            <person name="Salamov A."/>
            <person name="Samejima M."/>
            <person name="Schmutz J."/>
            <person name="Slot J.C."/>
            <person name="St John F."/>
            <person name="Stenlid J."/>
            <person name="Sun H."/>
            <person name="Sun S."/>
            <person name="Syed K."/>
            <person name="Tsang A."/>
            <person name="Wiebenga A."/>
            <person name="Young D."/>
            <person name="Pisabarro A."/>
            <person name="Eastwood D.C."/>
            <person name="Martin F."/>
            <person name="Cullen D."/>
            <person name="Grigoriev I.V."/>
            <person name="Hibbett D.S."/>
        </authorList>
    </citation>
    <scope>NUCLEOTIDE SEQUENCE [LARGE SCALE GENOMIC DNA]</scope>
    <source>
        <strain evidence="3">RWD-64-598 SS2</strain>
    </source>
</reference>
<name>A0A5M3MPL6_CONPW</name>
<dbReference type="OrthoDB" id="2841294at2759"/>
<evidence type="ECO:0000313" key="3">
    <source>
        <dbReference type="Proteomes" id="UP000053558"/>
    </source>
</evidence>
<sequence length="132" mass="13744">MQFSLAALALFVASAMSQAINISSPPSGQTVLAGEKLNVEVTRQNSLSPSEEVAIVIGVSSCTDENSCPSPSQVIQHVLYNGPYAAPHQNITVTLPSSLNGGHAVLSVTHFSLVGVSCVPSAGRRHLLISYD</sequence>
<feature type="chain" id="PRO_5024414685" description="Phosphatidylglycerol/phosphatidylinositol transfer protein" evidence="1">
    <location>
        <begin position="20"/>
        <end position="132"/>
    </location>
</feature>